<accession>A0A166K6C9</accession>
<dbReference type="PANTHER" id="PTHR10638">
    <property type="entry name" value="COPPER AMINE OXIDASE"/>
    <property type="match status" value="1"/>
</dbReference>
<keyword evidence="6 9" id="KW-0186">Copper</keyword>
<dbReference type="InterPro" id="IPR000269">
    <property type="entry name" value="Cu_amine_oxidase"/>
</dbReference>
<keyword evidence="11" id="KW-0812">Transmembrane</keyword>
<dbReference type="PRINTS" id="PR00766">
    <property type="entry name" value="CUDAOXIDASE"/>
</dbReference>
<evidence type="ECO:0000256" key="2">
    <source>
        <dbReference type="ARBA" id="ARBA00007983"/>
    </source>
</evidence>
<dbReference type="PANTHER" id="PTHR10638:SF20">
    <property type="entry name" value="AMINE OXIDASE"/>
    <property type="match status" value="1"/>
</dbReference>
<dbReference type="InterPro" id="IPR015328">
    <property type="entry name" value="DUF1965"/>
</dbReference>
<dbReference type="GO" id="GO:0005886">
    <property type="term" value="C:plasma membrane"/>
    <property type="evidence" value="ECO:0007669"/>
    <property type="project" value="TreeGrafter"/>
</dbReference>
<comment type="cofactor">
    <cofactor evidence="1">
        <name>Cu cation</name>
        <dbReference type="ChEBI" id="CHEBI:23378"/>
    </cofactor>
</comment>
<evidence type="ECO:0000256" key="11">
    <source>
        <dbReference type="SAM" id="Phobius"/>
    </source>
</evidence>
<evidence type="ECO:0000256" key="10">
    <source>
        <dbReference type="SAM" id="MobiDB-lite"/>
    </source>
</evidence>
<dbReference type="STRING" id="436010.A0A166K6C9"/>
<dbReference type="EC" id="1.4.3.-" evidence="9"/>
<gene>
    <name evidence="14" type="ORF">FIBSPDRAFT_891050</name>
</gene>
<comment type="PTM">
    <text evidence="8 9">Topaquinone (TPQ) is generated by copper-dependent autoxidation of a specific tyrosyl residue.</text>
</comment>
<dbReference type="OrthoDB" id="3341590at2759"/>
<organism evidence="14 15">
    <name type="scientific">Athelia psychrophila</name>
    <dbReference type="NCBI Taxonomy" id="1759441"/>
    <lineage>
        <taxon>Eukaryota</taxon>
        <taxon>Fungi</taxon>
        <taxon>Dikarya</taxon>
        <taxon>Basidiomycota</taxon>
        <taxon>Agaricomycotina</taxon>
        <taxon>Agaricomycetes</taxon>
        <taxon>Agaricomycetidae</taxon>
        <taxon>Atheliales</taxon>
        <taxon>Atheliaceae</taxon>
        <taxon>Athelia</taxon>
    </lineage>
</organism>
<sequence length="854" mass="96083">MDGYELIKQKHDLPSAAATVNRKPRRAGLIKLSIVSTFTVALLGLLYLYKANPYTITSPAPIRYTNKLPECPAAHPPPAKPPALLNVWAPLSKSEVTAVRGYLDSHKASHELNLTRADDAAVSDNFVYGIEVYYPPKDAALAYLANPESAEAPERYARVTIHHGGWEVPVVRDYLVGPLPGNGEYRNQGERRVDIGMNQLTDIYHRPEIPFNARGFDRSKEINAFLARIMPPFSPALQDLFGADPNSTLTNGASGPFSIDGGFRRTWLSWRINTPGNFLHPVGFWMYIDFSGTDSGTWKLLKILYNRQVFRSGGAFLEAWRDGSLKRLPKPDKDKKEDDLRWSTRRPVGPPQDLDHLPGPRSVSFAGLRFRVDREKQYVSWMGWGMYLGFERDMGLNLWDVRIRGERLLYQLAPQEAMGHYAGNDPGQATLAWMDRYFGMGDAASSLIPGYDCPHEAVYLPATTHFGETSTTRERAICIFEQDIGRPITRHVGWEDGEFGATRGYVLTVRSVSTVGNYEFRSDYNAVFEYNFHMDGTIEIRLSASGYIQGGFWEDTQDPYGSRIRDHTMGSLHDHVINFKVDLDIAGLNNSFMHTSMTQESMNQPWFDGDDEEEWGNPVIQQKITRSIIENEDNARVKYPANMQGGYAIINQDALNKWGVVKGYSIVPGYSPIHSTVVGSKRNLHNANWARHNLAVSRRKETEPSSSSMWNSQLPGAPTVDFDRFFDGENITQEDLVAWVNVGTHHLPGSGDTPNTRTNTAASSFFLTPLNYFDYDISIDSTNAIILTAPEDPNDAYDYDDYGVSDVHCVPQPPAPLVYMGPQEMDGDWQVLKGASVAERRRRAEKYHRIPMEL</sequence>
<dbReference type="GO" id="GO:0048038">
    <property type="term" value="F:quinone binding"/>
    <property type="evidence" value="ECO:0007669"/>
    <property type="project" value="InterPro"/>
</dbReference>
<feature type="active site" description="Proton acceptor" evidence="7">
    <location>
        <position position="435"/>
    </location>
</feature>
<comment type="similarity">
    <text evidence="2 9">Belongs to the copper/topaquinone oxidase family.</text>
</comment>
<proteinExistence type="inferred from homology"/>
<evidence type="ECO:0000256" key="3">
    <source>
        <dbReference type="ARBA" id="ARBA00022723"/>
    </source>
</evidence>
<keyword evidence="11" id="KW-1133">Transmembrane helix</keyword>
<evidence type="ECO:0000256" key="4">
    <source>
        <dbReference type="ARBA" id="ARBA00022772"/>
    </source>
</evidence>
<feature type="transmembrane region" description="Helical" evidence="11">
    <location>
        <begin position="29"/>
        <end position="49"/>
    </location>
</feature>
<dbReference type="AlphaFoldDB" id="A0A166K6C9"/>
<protein>
    <recommendedName>
        <fullName evidence="9">Amine oxidase</fullName>
        <ecNumber evidence="9">1.4.3.-</ecNumber>
    </recommendedName>
</protein>
<dbReference type="Pfam" id="PF09248">
    <property type="entry name" value="DUF1965"/>
    <property type="match status" value="1"/>
</dbReference>
<feature type="domain" description="Copper amine oxidase catalytic" evidence="12">
    <location>
        <begin position="361"/>
        <end position="778"/>
    </location>
</feature>
<evidence type="ECO:0000256" key="5">
    <source>
        <dbReference type="ARBA" id="ARBA00023002"/>
    </source>
</evidence>
<keyword evidence="4 7" id="KW-0801">TPQ</keyword>
<feature type="domain" description="DUF1965" evidence="13">
    <location>
        <begin position="279"/>
        <end position="329"/>
    </location>
</feature>
<evidence type="ECO:0000259" key="13">
    <source>
        <dbReference type="Pfam" id="PF09248"/>
    </source>
</evidence>
<feature type="active site" description="Schiff-base intermediate with substrate; via topaquinone" evidence="7">
    <location>
        <position position="518"/>
    </location>
</feature>
<keyword evidence="5 9" id="KW-0560">Oxidoreductase</keyword>
<dbReference type="Proteomes" id="UP000076532">
    <property type="component" value="Unassembled WGS sequence"/>
</dbReference>
<evidence type="ECO:0000256" key="9">
    <source>
        <dbReference type="RuleBase" id="RU000672"/>
    </source>
</evidence>
<evidence type="ECO:0000259" key="12">
    <source>
        <dbReference type="Pfam" id="PF01179"/>
    </source>
</evidence>
<keyword evidence="15" id="KW-1185">Reference proteome</keyword>
<dbReference type="SUPFAM" id="SSF54416">
    <property type="entry name" value="Amine oxidase N-terminal region"/>
    <property type="match status" value="2"/>
</dbReference>
<evidence type="ECO:0000256" key="1">
    <source>
        <dbReference type="ARBA" id="ARBA00001935"/>
    </source>
</evidence>
<dbReference type="SUPFAM" id="SSF49998">
    <property type="entry name" value="Amine oxidase catalytic domain"/>
    <property type="match status" value="1"/>
</dbReference>
<keyword evidence="3 9" id="KW-0479">Metal-binding</keyword>
<feature type="region of interest" description="Disordered" evidence="10">
    <location>
        <begin position="328"/>
        <end position="358"/>
    </location>
</feature>
<feature type="compositionally biased region" description="Basic and acidic residues" evidence="10">
    <location>
        <begin position="328"/>
        <end position="342"/>
    </location>
</feature>
<evidence type="ECO:0000256" key="7">
    <source>
        <dbReference type="PIRSR" id="PIRSR600269-50"/>
    </source>
</evidence>
<dbReference type="Gene3D" id="2.70.98.20">
    <property type="entry name" value="Copper amine oxidase, catalytic domain"/>
    <property type="match status" value="1"/>
</dbReference>
<evidence type="ECO:0000256" key="8">
    <source>
        <dbReference type="PIRSR" id="PIRSR600269-51"/>
    </source>
</evidence>
<feature type="modified residue" description="2',4',5'-topaquinone" evidence="8">
    <location>
        <position position="518"/>
    </location>
</feature>
<dbReference type="Pfam" id="PF01179">
    <property type="entry name" value="Cu_amine_oxid"/>
    <property type="match status" value="1"/>
</dbReference>
<keyword evidence="11" id="KW-0472">Membrane</keyword>
<dbReference type="GO" id="GO:0009308">
    <property type="term" value="P:amine metabolic process"/>
    <property type="evidence" value="ECO:0007669"/>
    <property type="project" value="UniProtKB-UniRule"/>
</dbReference>
<evidence type="ECO:0000313" key="14">
    <source>
        <dbReference type="EMBL" id="KZP21577.1"/>
    </source>
</evidence>
<dbReference type="InterPro" id="IPR015798">
    <property type="entry name" value="Cu_amine_oxidase_C"/>
</dbReference>
<dbReference type="EMBL" id="KV417546">
    <property type="protein sequence ID" value="KZP21577.1"/>
    <property type="molecule type" value="Genomic_DNA"/>
</dbReference>
<name>A0A166K6C9_9AGAM</name>
<dbReference type="InterPro" id="IPR036460">
    <property type="entry name" value="Cu_amine_oxidase_C_sf"/>
</dbReference>
<dbReference type="GO" id="GO:0008131">
    <property type="term" value="F:primary methylamine oxidase activity"/>
    <property type="evidence" value="ECO:0007669"/>
    <property type="project" value="InterPro"/>
</dbReference>
<dbReference type="Gene3D" id="3.10.450.40">
    <property type="match status" value="2"/>
</dbReference>
<dbReference type="GO" id="GO:0005507">
    <property type="term" value="F:copper ion binding"/>
    <property type="evidence" value="ECO:0007669"/>
    <property type="project" value="InterPro"/>
</dbReference>
<reference evidence="14 15" key="1">
    <citation type="journal article" date="2016" name="Mol. Biol. Evol.">
        <title>Comparative Genomics of Early-Diverging Mushroom-Forming Fungi Provides Insights into the Origins of Lignocellulose Decay Capabilities.</title>
        <authorList>
            <person name="Nagy L.G."/>
            <person name="Riley R."/>
            <person name="Tritt A."/>
            <person name="Adam C."/>
            <person name="Daum C."/>
            <person name="Floudas D."/>
            <person name="Sun H."/>
            <person name="Yadav J.S."/>
            <person name="Pangilinan J."/>
            <person name="Larsson K.H."/>
            <person name="Matsuura K."/>
            <person name="Barry K."/>
            <person name="Labutti K."/>
            <person name="Kuo R."/>
            <person name="Ohm R.A."/>
            <person name="Bhattacharya S.S."/>
            <person name="Shirouzu T."/>
            <person name="Yoshinaga Y."/>
            <person name="Martin F.M."/>
            <person name="Grigoriev I.V."/>
            <person name="Hibbett D.S."/>
        </authorList>
    </citation>
    <scope>NUCLEOTIDE SEQUENCE [LARGE SCALE GENOMIC DNA]</scope>
    <source>
        <strain evidence="14 15">CBS 109695</strain>
    </source>
</reference>
<evidence type="ECO:0000256" key="6">
    <source>
        <dbReference type="ARBA" id="ARBA00023008"/>
    </source>
</evidence>
<dbReference type="InterPro" id="IPR016182">
    <property type="entry name" value="Cu_amine_oxidase_N-reg"/>
</dbReference>
<evidence type="ECO:0000313" key="15">
    <source>
        <dbReference type="Proteomes" id="UP000076532"/>
    </source>
</evidence>
<comment type="cofactor">
    <cofactor evidence="9">
        <name>Cu cation</name>
        <dbReference type="ChEBI" id="CHEBI:23378"/>
    </cofactor>
    <text evidence="9">Contains 1 topaquinone per subunit.</text>
</comment>